<evidence type="ECO:0000313" key="10">
    <source>
        <dbReference type="EMBL" id="MFC6903947.1"/>
    </source>
</evidence>
<name>A0ABD5UXX9_9EURY</name>
<evidence type="ECO:0000256" key="7">
    <source>
        <dbReference type="SAM" id="Phobius"/>
    </source>
</evidence>
<evidence type="ECO:0000313" key="11">
    <source>
        <dbReference type="Proteomes" id="UP001596312"/>
    </source>
</evidence>
<feature type="transmembrane region" description="Helical" evidence="7">
    <location>
        <begin position="110"/>
        <end position="129"/>
    </location>
</feature>
<dbReference type="AlphaFoldDB" id="A0ABD5UXX9"/>
<feature type="transmembrane region" description="Helical" evidence="7">
    <location>
        <begin position="255"/>
        <end position="274"/>
    </location>
</feature>
<dbReference type="InterPro" id="IPR036291">
    <property type="entry name" value="NAD(P)-bd_dom_sf"/>
</dbReference>
<keyword evidence="6 7" id="KW-0472">Membrane</keyword>
<comment type="similarity">
    <text evidence="2">Belongs to the monovalent cation:proton antiporter 2 (CPA2) transporter (TC 2.A.37) family.</text>
</comment>
<comment type="subcellular location">
    <subcellularLocation>
        <location evidence="1">Membrane</location>
        <topology evidence="1">Multi-pass membrane protein</topology>
    </subcellularLocation>
</comment>
<dbReference type="EMBL" id="JBHSXQ010000001">
    <property type="protein sequence ID" value="MFC6903947.1"/>
    <property type="molecule type" value="Genomic_DNA"/>
</dbReference>
<evidence type="ECO:0000259" key="8">
    <source>
        <dbReference type="Pfam" id="PF00999"/>
    </source>
</evidence>
<dbReference type="Gene3D" id="1.20.1530.20">
    <property type="match status" value="1"/>
</dbReference>
<accession>A0ABD5UXX9</accession>
<gene>
    <name evidence="10" type="ORF">ACFQGH_01900</name>
</gene>
<dbReference type="SUPFAM" id="SSF51735">
    <property type="entry name" value="NAD(P)-binding Rossmann-fold domains"/>
    <property type="match status" value="1"/>
</dbReference>
<evidence type="ECO:0000256" key="5">
    <source>
        <dbReference type="ARBA" id="ARBA00022989"/>
    </source>
</evidence>
<comment type="caution">
    <text evidence="10">The sequence shown here is derived from an EMBL/GenBank/DDBJ whole genome shotgun (WGS) entry which is preliminary data.</text>
</comment>
<evidence type="ECO:0000256" key="2">
    <source>
        <dbReference type="ARBA" id="ARBA00005551"/>
    </source>
</evidence>
<reference evidence="10 11" key="1">
    <citation type="journal article" date="2019" name="Int. J. Syst. Evol. Microbiol.">
        <title>The Global Catalogue of Microorganisms (GCM) 10K type strain sequencing project: providing services to taxonomists for standard genome sequencing and annotation.</title>
        <authorList>
            <consortium name="The Broad Institute Genomics Platform"/>
            <consortium name="The Broad Institute Genome Sequencing Center for Infectious Disease"/>
            <person name="Wu L."/>
            <person name="Ma J."/>
        </authorList>
    </citation>
    <scope>NUCLEOTIDE SEQUENCE [LARGE SCALE GENOMIC DNA]</scope>
    <source>
        <strain evidence="10 11">CGMCC 1.3240</strain>
    </source>
</reference>
<dbReference type="PANTHER" id="PTHR42751:SF6">
    <property type="entry name" value="CONSERVED INTEGRAL MEMBRANE TRANSPORT PROTEIN-RELATED"/>
    <property type="match status" value="1"/>
</dbReference>
<feature type="domain" description="Cation/H+ exchanger transmembrane" evidence="8">
    <location>
        <begin position="16"/>
        <end position="359"/>
    </location>
</feature>
<organism evidence="10 11">
    <name type="scientific">Halalkalicoccus tibetensis</name>
    <dbReference type="NCBI Taxonomy" id="175632"/>
    <lineage>
        <taxon>Archaea</taxon>
        <taxon>Methanobacteriati</taxon>
        <taxon>Methanobacteriota</taxon>
        <taxon>Stenosarchaea group</taxon>
        <taxon>Halobacteria</taxon>
        <taxon>Halobacteriales</taxon>
        <taxon>Halococcaceae</taxon>
        <taxon>Halalkalicoccus</taxon>
    </lineage>
</organism>
<dbReference type="InterPro" id="IPR038770">
    <property type="entry name" value="Na+/solute_symporter_sf"/>
</dbReference>
<dbReference type="InterPro" id="IPR006153">
    <property type="entry name" value="Cation/H_exchanger_TM"/>
</dbReference>
<dbReference type="Proteomes" id="UP001596312">
    <property type="component" value="Unassembled WGS sequence"/>
</dbReference>
<dbReference type="Pfam" id="PF02254">
    <property type="entry name" value="TrkA_N"/>
    <property type="match status" value="1"/>
</dbReference>
<dbReference type="Pfam" id="PF00999">
    <property type="entry name" value="Na_H_Exchanger"/>
    <property type="match status" value="1"/>
</dbReference>
<keyword evidence="5 7" id="KW-1133">Transmembrane helix</keyword>
<protein>
    <submittedName>
        <fullName evidence="10">Cation:proton antiporter</fullName>
    </submittedName>
</protein>
<dbReference type="RefSeq" id="WP_340602439.1">
    <property type="nucleotide sequence ID" value="NZ_JBBMXV010000001.1"/>
</dbReference>
<evidence type="ECO:0000256" key="3">
    <source>
        <dbReference type="ARBA" id="ARBA00022448"/>
    </source>
</evidence>
<keyword evidence="3" id="KW-0813">Transport</keyword>
<dbReference type="Gene3D" id="3.40.50.720">
    <property type="entry name" value="NAD(P)-binding Rossmann-like Domain"/>
    <property type="match status" value="1"/>
</dbReference>
<evidence type="ECO:0000256" key="1">
    <source>
        <dbReference type="ARBA" id="ARBA00004141"/>
    </source>
</evidence>
<dbReference type="PANTHER" id="PTHR42751">
    <property type="entry name" value="SODIUM/HYDROGEN EXCHANGER FAMILY/TRKA DOMAIN PROTEIN"/>
    <property type="match status" value="1"/>
</dbReference>
<proteinExistence type="inferred from homology"/>
<keyword evidence="11" id="KW-1185">Reference proteome</keyword>
<feature type="transmembrane region" description="Helical" evidence="7">
    <location>
        <begin position="205"/>
        <end position="235"/>
    </location>
</feature>
<dbReference type="InterPro" id="IPR003148">
    <property type="entry name" value="RCK_N"/>
</dbReference>
<feature type="transmembrane region" description="Helical" evidence="7">
    <location>
        <begin position="281"/>
        <end position="305"/>
    </location>
</feature>
<feature type="domain" description="RCK N-terminal" evidence="9">
    <location>
        <begin position="401"/>
        <end position="506"/>
    </location>
</feature>
<evidence type="ECO:0000256" key="6">
    <source>
        <dbReference type="ARBA" id="ARBA00023136"/>
    </source>
</evidence>
<dbReference type="GO" id="GO:0016020">
    <property type="term" value="C:membrane"/>
    <property type="evidence" value="ECO:0007669"/>
    <property type="project" value="UniProtKB-SubCell"/>
</dbReference>
<feature type="transmembrane region" description="Helical" evidence="7">
    <location>
        <begin position="82"/>
        <end position="104"/>
    </location>
</feature>
<keyword evidence="4 7" id="KW-0812">Transmembrane</keyword>
<sequence>MSELLTALSVIFVVAGGLLLVANHYSLATVPFLILAGVIAGFFIDPPVLLELAQWGIAFLVFVFGVELDLGSMRTLARDAEITTTVQVGVVGALGFAAGLGLGFDATNALYFSVAAALSSTIVGAGLLQAEFRQNLVYGRLAHSVHFVQDLLAILLILVLSAETASADAVASSLGYGVVLLAAAYVINVYLFDHLSALAEGSQELLMITAISILIGFLALTELVGISIVVGAFAAGLAIKRDFTRNLGMLNGIESIKDFFVAVFFVSLGALVFLGTPDLTVLAAALVLVFLTAVVKPAVTFVAFLREGYDARTATLTSLSLDQTSEFALIMAIEAFIAGLIVPELFDAIILAAAVTMITASYTRRNDERLYGLLSRAGLPRASHRKTDQRSAVEPGLSDHVIVVGYGRQGRRLVETCERRGIDYLVVENDPTMFESLEGECRNYVFGDVMDRYTWEKAEADGASLIVSTVDQRRVSDRILSLETDADVILRSRTADEAGDLLDRGALYVNVPDLLAADRLLEHVAGVTEEPGYRERLRGKHLEELDAFEEAGFSSMSEDTDPRS</sequence>
<evidence type="ECO:0000256" key="4">
    <source>
        <dbReference type="ARBA" id="ARBA00022692"/>
    </source>
</evidence>
<feature type="transmembrane region" description="Helical" evidence="7">
    <location>
        <begin position="141"/>
        <end position="162"/>
    </location>
</feature>
<feature type="transmembrane region" description="Helical" evidence="7">
    <location>
        <begin position="327"/>
        <end position="360"/>
    </location>
</feature>
<evidence type="ECO:0000259" key="9">
    <source>
        <dbReference type="Pfam" id="PF02254"/>
    </source>
</evidence>
<feature type="transmembrane region" description="Helical" evidence="7">
    <location>
        <begin position="174"/>
        <end position="193"/>
    </location>
</feature>